<evidence type="ECO:0008006" key="3">
    <source>
        <dbReference type="Google" id="ProtNLM"/>
    </source>
</evidence>
<dbReference type="EMBL" id="JABBGG010000013">
    <property type="protein sequence ID" value="NML63106.1"/>
    <property type="molecule type" value="Genomic_DNA"/>
</dbReference>
<comment type="caution">
    <text evidence="1">The sequence shown here is derived from an EMBL/GenBank/DDBJ whole genome shotgun (WGS) entry which is preliminary data.</text>
</comment>
<evidence type="ECO:0000313" key="1">
    <source>
        <dbReference type="EMBL" id="NML63106.1"/>
    </source>
</evidence>
<evidence type="ECO:0000313" key="2">
    <source>
        <dbReference type="Proteomes" id="UP000583752"/>
    </source>
</evidence>
<organism evidence="1 2">
    <name type="scientific">Massilia polaris</name>
    <dbReference type="NCBI Taxonomy" id="2728846"/>
    <lineage>
        <taxon>Bacteria</taxon>
        <taxon>Pseudomonadati</taxon>
        <taxon>Pseudomonadota</taxon>
        <taxon>Betaproteobacteria</taxon>
        <taxon>Burkholderiales</taxon>
        <taxon>Oxalobacteraceae</taxon>
        <taxon>Telluria group</taxon>
        <taxon>Massilia</taxon>
    </lineage>
</organism>
<name>A0A848HMH6_9BURK</name>
<proteinExistence type="predicted"/>
<dbReference type="AlphaFoldDB" id="A0A848HMH6"/>
<dbReference type="InterPro" id="IPR011990">
    <property type="entry name" value="TPR-like_helical_dom_sf"/>
</dbReference>
<protein>
    <recommendedName>
        <fullName evidence="3">Tetratricopeptide repeat protein</fullName>
    </recommendedName>
</protein>
<keyword evidence="2" id="KW-1185">Reference proteome</keyword>
<dbReference type="Proteomes" id="UP000583752">
    <property type="component" value="Unassembled WGS sequence"/>
</dbReference>
<gene>
    <name evidence="1" type="ORF">HHL21_18875</name>
</gene>
<sequence length="409" mass="44069">MIKSRIAHLGLVLAALGFIAATPVIGLSIAHAAEAVRAEIGGPLQNAQKLMKSGKNKEALAELRKADGVSNKTPNESYLIERVRAAAASAAGDYDTAARSFESLIASGKLGATEKAQFSEGLIGIYMRARDFGKANAAIERQLKDRHDPKLRAYLIQNYFAMGKTGEATRLLQADLQADEKAGRRPQEDQLQMLSNIQNKGGDKNGYINTVEKLATYYPKESYWLILLNRISGKPGFSSRLSVDVLRLRMHHNMLKKPSDYMELAQLVLRDGAAGEAVKIITRGYKEGILGVGPDAARHQRLKDLADKNLAEIKTKAAANEADLVKTGDKDGLVSLGYALVSAGENAKGIAMMESAIKAGDLKRPDDAKLRLGQAYAMAGNKSKAVSTLRTVGGKDGTAEIARYTIMSL</sequence>
<dbReference type="Pfam" id="PF13432">
    <property type="entry name" value="TPR_16"/>
    <property type="match status" value="1"/>
</dbReference>
<reference evidence="1 2" key="1">
    <citation type="submission" date="2020-04" db="EMBL/GenBank/DDBJ databases">
        <title>Massilia sp. RP-1-19 isolated from soil.</title>
        <authorList>
            <person name="Dahal R.H."/>
        </authorList>
    </citation>
    <scope>NUCLEOTIDE SEQUENCE [LARGE SCALE GENOMIC DNA]</scope>
    <source>
        <strain evidence="1 2">RP-1-19</strain>
    </source>
</reference>
<dbReference type="RefSeq" id="WP_169468739.1">
    <property type="nucleotide sequence ID" value="NZ_JABBGG010000013.1"/>
</dbReference>
<accession>A0A848HMH6</accession>
<dbReference type="SUPFAM" id="SSF48452">
    <property type="entry name" value="TPR-like"/>
    <property type="match status" value="1"/>
</dbReference>
<dbReference type="Gene3D" id="1.25.40.10">
    <property type="entry name" value="Tetratricopeptide repeat domain"/>
    <property type="match status" value="1"/>
</dbReference>